<dbReference type="EMBL" id="JBBWWQ010000001">
    <property type="protein sequence ID" value="KAK8957769.1"/>
    <property type="molecule type" value="Genomic_DNA"/>
</dbReference>
<keyword evidence="2" id="KW-0238">DNA-binding</keyword>
<dbReference type="Proteomes" id="UP001418222">
    <property type="component" value="Unassembled WGS sequence"/>
</dbReference>
<dbReference type="CDD" id="cd00167">
    <property type="entry name" value="SANT"/>
    <property type="match status" value="1"/>
</dbReference>
<feature type="domain" description="Myb-like" evidence="5">
    <location>
        <begin position="62"/>
        <end position="112"/>
    </location>
</feature>
<sequence>MVDAPGRARRSGVDRRSTLDASGGRRSTPAEIDARRQLRSTLDARLLRCGKSCRLRWMNYLRPDIKRGNISPDEEDLIARLHGLLGNRWSLIAGRLPGRTDNEIKNYWNSNHRKKLHSQALLFKHQSPARRSNCKKIRETGKKSPVKIYAPKPTRFKPLAEGLDARVEWEFDRAAGFWGLGGEYSAEGGDEILEKLYREYSQLLQSESGVKPLMQPVNMYL</sequence>
<evidence type="ECO:0000313" key="7">
    <source>
        <dbReference type="EMBL" id="KAK8957769.1"/>
    </source>
</evidence>
<dbReference type="GO" id="GO:0005634">
    <property type="term" value="C:nucleus"/>
    <property type="evidence" value="ECO:0007669"/>
    <property type="project" value="UniProtKB-SubCell"/>
</dbReference>
<dbReference type="SUPFAM" id="SSF46689">
    <property type="entry name" value="Homeodomain-like"/>
    <property type="match status" value="1"/>
</dbReference>
<protein>
    <submittedName>
        <fullName evidence="7">Transcription repressor MYB5</fullName>
    </submittedName>
</protein>
<evidence type="ECO:0000256" key="2">
    <source>
        <dbReference type="ARBA" id="ARBA00023125"/>
    </source>
</evidence>
<dbReference type="PROSITE" id="PS51294">
    <property type="entry name" value="HTH_MYB"/>
    <property type="match status" value="1"/>
</dbReference>
<comment type="subcellular location">
    <subcellularLocation>
        <location evidence="1">Nucleus</location>
    </subcellularLocation>
</comment>
<evidence type="ECO:0000259" key="6">
    <source>
        <dbReference type="PROSITE" id="PS51294"/>
    </source>
</evidence>
<dbReference type="InterPro" id="IPR001005">
    <property type="entry name" value="SANT/Myb"/>
</dbReference>
<gene>
    <name evidence="7" type="primary">MYB5</name>
    <name evidence="7" type="ORF">KSP39_PZI001457</name>
</gene>
<accession>A0AAP0C4T9</accession>
<reference evidence="7 8" key="1">
    <citation type="journal article" date="2022" name="Nat. Plants">
        <title>Genomes of leafy and leafless Platanthera orchids illuminate the evolution of mycoheterotrophy.</title>
        <authorList>
            <person name="Li M.H."/>
            <person name="Liu K.W."/>
            <person name="Li Z."/>
            <person name="Lu H.C."/>
            <person name="Ye Q.L."/>
            <person name="Zhang D."/>
            <person name="Wang J.Y."/>
            <person name="Li Y.F."/>
            <person name="Zhong Z.M."/>
            <person name="Liu X."/>
            <person name="Yu X."/>
            <person name="Liu D.K."/>
            <person name="Tu X.D."/>
            <person name="Liu B."/>
            <person name="Hao Y."/>
            <person name="Liao X.Y."/>
            <person name="Jiang Y.T."/>
            <person name="Sun W.H."/>
            <person name="Chen J."/>
            <person name="Chen Y.Q."/>
            <person name="Ai Y."/>
            <person name="Zhai J.W."/>
            <person name="Wu S.S."/>
            <person name="Zhou Z."/>
            <person name="Hsiao Y.Y."/>
            <person name="Wu W.L."/>
            <person name="Chen Y.Y."/>
            <person name="Lin Y.F."/>
            <person name="Hsu J.L."/>
            <person name="Li C.Y."/>
            <person name="Wang Z.W."/>
            <person name="Zhao X."/>
            <person name="Zhong W.Y."/>
            <person name="Ma X.K."/>
            <person name="Ma L."/>
            <person name="Huang J."/>
            <person name="Chen G.Z."/>
            <person name="Huang M.Z."/>
            <person name="Huang L."/>
            <person name="Peng D.H."/>
            <person name="Luo Y.B."/>
            <person name="Zou S.Q."/>
            <person name="Chen S.P."/>
            <person name="Lan S."/>
            <person name="Tsai W.C."/>
            <person name="Van de Peer Y."/>
            <person name="Liu Z.J."/>
        </authorList>
    </citation>
    <scope>NUCLEOTIDE SEQUENCE [LARGE SCALE GENOMIC DNA]</scope>
    <source>
        <strain evidence="7">Lor287</strain>
    </source>
</reference>
<dbReference type="PROSITE" id="PS50090">
    <property type="entry name" value="MYB_LIKE"/>
    <property type="match status" value="1"/>
</dbReference>
<dbReference type="InterPro" id="IPR015495">
    <property type="entry name" value="Myb_TF_plants"/>
</dbReference>
<dbReference type="PANTHER" id="PTHR47998">
    <property type="entry name" value="TRANSCRIPTION FACTOR MYB51-LIKE ISOFORM X1"/>
    <property type="match status" value="1"/>
</dbReference>
<dbReference type="InterPro" id="IPR009057">
    <property type="entry name" value="Homeodomain-like_sf"/>
</dbReference>
<dbReference type="Pfam" id="PF00249">
    <property type="entry name" value="Myb_DNA-binding"/>
    <property type="match status" value="1"/>
</dbReference>
<keyword evidence="3" id="KW-0539">Nucleus</keyword>
<keyword evidence="8" id="KW-1185">Reference proteome</keyword>
<dbReference type="GO" id="GO:0006355">
    <property type="term" value="P:regulation of DNA-templated transcription"/>
    <property type="evidence" value="ECO:0007669"/>
    <property type="project" value="TreeGrafter"/>
</dbReference>
<dbReference type="GO" id="GO:0030154">
    <property type="term" value="P:cell differentiation"/>
    <property type="evidence" value="ECO:0007669"/>
    <property type="project" value="TreeGrafter"/>
</dbReference>
<evidence type="ECO:0000256" key="3">
    <source>
        <dbReference type="ARBA" id="ARBA00023242"/>
    </source>
</evidence>
<organism evidence="7 8">
    <name type="scientific">Platanthera zijinensis</name>
    <dbReference type="NCBI Taxonomy" id="2320716"/>
    <lineage>
        <taxon>Eukaryota</taxon>
        <taxon>Viridiplantae</taxon>
        <taxon>Streptophyta</taxon>
        <taxon>Embryophyta</taxon>
        <taxon>Tracheophyta</taxon>
        <taxon>Spermatophyta</taxon>
        <taxon>Magnoliopsida</taxon>
        <taxon>Liliopsida</taxon>
        <taxon>Asparagales</taxon>
        <taxon>Orchidaceae</taxon>
        <taxon>Orchidoideae</taxon>
        <taxon>Orchideae</taxon>
        <taxon>Orchidinae</taxon>
        <taxon>Platanthera</taxon>
    </lineage>
</organism>
<proteinExistence type="predicted"/>
<evidence type="ECO:0000313" key="8">
    <source>
        <dbReference type="Proteomes" id="UP001418222"/>
    </source>
</evidence>
<feature type="domain" description="HTH myb-type" evidence="6">
    <location>
        <begin position="62"/>
        <end position="116"/>
    </location>
</feature>
<comment type="caution">
    <text evidence="7">The sequence shown here is derived from an EMBL/GenBank/DDBJ whole genome shotgun (WGS) entry which is preliminary data.</text>
</comment>
<dbReference type="InterPro" id="IPR017930">
    <property type="entry name" value="Myb_dom"/>
</dbReference>
<dbReference type="GO" id="GO:0000976">
    <property type="term" value="F:transcription cis-regulatory region binding"/>
    <property type="evidence" value="ECO:0007669"/>
    <property type="project" value="TreeGrafter"/>
</dbReference>
<dbReference type="PANTHER" id="PTHR47998:SF91">
    <property type="entry name" value="MYB-RELATED PROTEIN 308-LIKE"/>
    <property type="match status" value="1"/>
</dbReference>
<feature type="region of interest" description="Disordered" evidence="4">
    <location>
        <begin position="1"/>
        <end position="31"/>
    </location>
</feature>
<dbReference type="AlphaFoldDB" id="A0AAP0C4T9"/>
<dbReference type="Gene3D" id="1.10.10.60">
    <property type="entry name" value="Homeodomain-like"/>
    <property type="match status" value="2"/>
</dbReference>
<evidence type="ECO:0000256" key="1">
    <source>
        <dbReference type="ARBA" id="ARBA00004123"/>
    </source>
</evidence>
<evidence type="ECO:0000256" key="4">
    <source>
        <dbReference type="SAM" id="MobiDB-lite"/>
    </source>
</evidence>
<name>A0AAP0C4T9_9ASPA</name>
<dbReference type="SMART" id="SM00717">
    <property type="entry name" value="SANT"/>
    <property type="match status" value="1"/>
</dbReference>
<evidence type="ECO:0000259" key="5">
    <source>
        <dbReference type="PROSITE" id="PS50090"/>
    </source>
</evidence>